<dbReference type="Proteomes" id="UP001429357">
    <property type="component" value="Unassembled WGS sequence"/>
</dbReference>
<dbReference type="InterPro" id="IPR046169">
    <property type="entry name" value="DUF6171"/>
</dbReference>
<dbReference type="EMBL" id="MAEI02000001">
    <property type="protein sequence ID" value="MEO1781023.1"/>
    <property type="molecule type" value="Genomic_DNA"/>
</dbReference>
<sequence>MTCRGCQPKEEAANADVSAIVAEMLALEPVHLEKEVAQARVSVCETCPHRSLHTCTKCGCYYEFRAYLPQKDCPAGRWPKLEAAEKGGS</sequence>
<gene>
    <name evidence="1" type="ORF">BAU18_000602</name>
</gene>
<evidence type="ECO:0000313" key="2">
    <source>
        <dbReference type="Proteomes" id="UP001429357"/>
    </source>
</evidence>
<keyword evidence="2" id="KW-1185">Reference proteome</keyword>
<organism evidence="1 2">
    <name type="scientific">Enterococcus diestrammenae</name>
    <dbReference type="NCBI Taxonomy" id="1155073"/>
    <lineage>
        <taxon>Bacteria</taxon>
        <taxon>Bacillati</taxon>
        <taxon>Bacillota</taxon>
        <taxon>Bacilli</taxon>
        <taxon>Lactobacillales</taxon>
        <taxon>Enterococcaceae</taxon>
        <taxon>Enterococcus</taxon>
    </lineage>
</organism>
<accession>A0ABV0EYX5</accession>
<protein>
    <submittedName>
        <fullName evidence="1">Uncharacterized protein</fullName>
    </submittedName>
</protein>
<reference evidence="1 2" key="2">
    <citation type="submission" date="2024-02" db="EMBL/GenBank/DDBJ databases">
        <title>The Genome Sequence of Enterococcus diestrammenae JM9A.</title>
        <authorList>
            <person name="Earl A."/>
            <person name="Manson A."/>
            <person name="Gilmore M."/>
            <person name="Sanders J."/>
            <person name="Shea T."/>
            <person name="Howe W."/>
            <person name="Livny J."/>
            <person name="Cuomo C."/>
            <person name="Neafsey D."/>
            <person name="Birren B."/>
        </authorList>
    </citation>
    <scope>NUCLEOTIDE SEQUENCE [LARGE SCALE GENOMIC DNA]</scope>
    <source>
        <strain evidence="1 2">JM9A</strain>
    </source>
</reference>
<dbReference type="Pfam" id="PF19668">
    <property type="entry name" value="DUF6171"/>
    <property type="match status" value="1"/>
</dbReference>
<evidence type="ECO:0000313" key="1">
    <source>
        <dbReference type="EMBL" id="MEO1781023.1"/>
    </source>
</evidence>
<reference evidence="2" key="1">
    <citation type="submission" date="2016-06" db="EMBL/GenBank/DDBJ databases">
        <title>Four novel species of enterococci isolated from chicken manure.</title>
        <authorList>
            <person name="Van Tyne D."/>
        </authorList>
    </citation>
    <scope>NUCLEOTIDE SEQUENCE [LARGE SCALE GENOMIC DNA]</scope>
    <source>
        <strain evidence="2">JM9A</strain>
    </source>
</reference>
<comment type="caution">
    <text evidence="1">The sequence shown here is derived from an EMBL/GenBank/DDBJ whole genome shotgun (WGS) entry which is preliminary data.</text>
</comment>
<proteinExistence type="predicted"/>
<name>A0ABV0EYX5_9ENTE</name>
<dbReference type="RefSeq" id="WP_161870645.1">
    <property type="nucleotide sequence ID" value="NZ_JAQFAM010000028.1"/>
</dbReference>